<evidence type="ECO:0000256" key="7">
    <source>
        <dbReference type="ARBA" id="ARBA00022993"/>
    </source>
</evidence>
<dbReference type="EMBL" id="LVHF01000018">
    <property type="protein sequence ID" value="OAN16582.1"/>
    <property type="molecule type" value="Genomic_DNA"/>
</dbReference>
<dbReference type="PRINTS" id="PR00988">
    <property type="entry name" value="URIDINKINASE"/>
</dbReference>
<evidence type="ECO:0000256" key="2">
    <source>
        <dbReference type="ARBA" id="ARBA00022490"/>
    </source>
</evidence>
<evidence type="ECO:0000256" key="4">
    <source>
        <dbReference type="ARBA" id="ARBA00022741"/>
    </source>
</evidence>
<proteinExistence type="inferred from homology"/>
<dbReference type="PANTHER" id="PTHR10695">
    <property type="entry name" value="DEPHOSPHO-COA KINASE-RELATED"/>
    <property type="match status" value="1"/>
</dbReference>
<evidence type="ECO:0000313" key="11">
    <source>
        <dbReference type="Proteomes" id="UP000078503"/>
    </source>
</evidence>
<comment type="subcellular location">
    <subcellularLocation>
        <location evidence="8">Cytoplasm</location>
    </subcellularLocation>
</comment>
<dbReference type="UniPathway" id="UPA00241">
    <property type="reaction ID" value="UER00356"/>
</dbReference>
<evidence type="ECO:0000256" key="8">
    <source>
        <dbReference type="HAMAP-Rule" id="MF_00376"/>
    </source>
</evidence>
<evidence type="ECO:0000256" key="9">
    <source>
        <dbReference type="NCBIfam" id="TIGR00152"/>
    </source>
</evidence>
<keyword evidence="11" id="KW-1185">Reference proteome</keyword>
<dbReference type="GO" id="GO:0005737">
    <property type="term" value="C:cytoplasm"/>
    <property type="evidence" value="ECO:0007669"/>
    <property type="project" value="UniProtKB-SubCell"/>
</dbReference>
<dbReference type="InterPro" id="IPR001977">
    <property type="entry name" value="Depp_CoAkinase"/>
</dbReference>
<evidence type="ECO:0000256" key="5">
    <source>
        <dbReference type="ARBA" id="ARBA00022777"/>
    </source>
</evidence>
<dbReference type="HAMAP" id="MF_00376">
    <property type="entry name" value="Dephospho_CoA_kinase"/>
    <property type="match status" value="1"/>
</dbReference>
<dbReference type="PROSITE" id="PS51219">
    <property type="entry name" value="DPCK"/>
    <property type="match status" value="1"/>
</dbReference>
<dbReference type="EC" id="2.7.1.24" evidence="8 9"/>
<keyword evidence="5 8" id="KW-0418">Kinase</keyword>
<dbReference type="GO" id="GO:0004140">
    <property type="term" value="F:dephospho-CoA kinase activity"/>
    <property type="evidence" value="ECO:0007669"/>
    <property type="project" value="UniProtKB-UniRule"/>
</dbReference>
<dbReference type="OrthoDB" id="9812943at2"/>
<evidence type="ECO:0000256" key="6">
    <source>
        <dbReference type="ARBA" id="ARBA00022840"/>
    </source>
</evidence>
<name>A0A178KIZ7_9GAMM</name>
<keyword evidence="2 8" id="KW-0963">Cytoplasm</keyword>
<dbReference type="Pfam" id="PF01121">
    <property type="entry name" value="CoaE"/>
    <property type="match status" value="1"/>
</dbReference>
<sequence>MTMVVGLTGGIGSGKTTVANLFADYGIDVIDADIIAREVVAPGSEGLNAIELKLGHDILLTDGQLNRSKLRELIFSQPELKSWLDSLLHPLIRQQMQQQIEQAQSAYCLLVIPLMVENNLQAMTDRLLVVDVEQQVQIARTLQRDQVSEQQVKNILAAQASRETRNAAADDIITNNGDSDELPQKVAALHQQYTELSQGYHRESR</sequence>
<dbReference type="GO" id="GO:0005524">
    <property type="term" value="F:ATP binding"/>
    <property type="evidence" value="ECO:0007669"/>
    <property type="project" value="UniProtKB-UniRule"/>
</dbReference>
<dbReference type="Gene3D" id="3.40.50.300">
    <property type="entry name" value="P-loop containing nucleotide triphosphate hydrolases"/>
    <property type="match status" value="1"/>
</dbReference>
<comment type="similarity">
    <text evidence="1 8">Belongs to the CoaE family.</text>
</comment>
<comment type="caution">
    <text evidence="10">The sequence shown here is derived from an EMBL/GenBank/DDBJ whole genome shotgun (WGS) entry which is preliminary data.</text>
</comment>
<organism evidence="10 11">
    <name type="scientific">Photobacterium jeanii</name>
    <dbReference type="NCBI Taxonomy" id="858640"/>
    <lineage>
        <taxon>Bacteria</taxon>
        <taxon>Pseudomonadati</taxon>
        <taxon>Pseudomonadota</taxon>
        <taxon>Gammaproteobacteria</taxon>
        <taxon>Vibrionales</taxon>
        <taxon>Vibrionaceae</taxon>
        <taxon>Photobacterium</taxon>
    </lineage>
</organism>
<evidence type="ECO:0000313" key="10">
    <source>
        <dbReference type="EMBL" id="OAN16582.1"/>
    </source>
</evidence>
<accession>A0A178KIZ7</accession>
<comment type="pathway">
    <text evidence="8">Cofactor biosynthesis; coenzyme A biosynthesis; CoA from (R)-pantothenate: step 5/5.</text>
</comment>
<keyword evidence="6 8" id="KW-0067">ATP-binding</keyword>
<dbReference type="Proteomes" id="UP000078503">
    <property type="component" value="Unassembled WGS sequence"/>
</dbReference>
<dbReference type="InterPro" id="IPR027417">
    <property type="entry name" value="P-loop_NTPase"/>
</dbReference>
<gene>
    <name evidence="8 10" type="primary">coaE</name>
    <name evidence="10" type="ORF">A3K86_10475</name>
</gene>
<dbReference type="STRING" id="858640.A3K86_10475"/>
<keyword evidence="7 8" id="KW-0173">Coenzyme A biosynthesis</keyword>
<keyword evidence="3 8" id="KW-0808">Transferase</keyword>
<dbReference type="NCBIfam" id="TIGR00152">
    <property type="entry name" value="dephospho-CoA kinase"/>
    <property type="match status" value="1"/>
</dbReference>
<dbReference type="RefSeq" id="WP_068330843.1">
    <property type="nucleotide sequence ID" value="NZ_LVHF01000018.1"/>
</dbReference>
<evidence type="ECO:0000256" key="1">
    <source>
        <dbReference type="ARBA" id="ARBA00009018"/>
    </source>
</evidence>
<dbReference type="PANTHER" id="PTHR10695:SF46">
    <property type="entry name" value="BIFUNCTIONAL COENZYME A SYNTHASE-RELATED"/>
    <property type="match status" value="1"/>
</dbReference>
<dbReference type="AlphaFoldDB" id="A0A178KIZ7"/>
<dbReference type="SUPFAM" id="SSF52540">
    <property type="entry name" value="P-loop containing nucleoside triphosphate hydrolases"/>
    <property type="match status" value="1"/>
</dbReference>
<feature type="binding site" evidence="8">
    <location>
        <begin position="12"/>
        <end position="17"/>
    </location>
    <ligand>
        <name>ATP</name>
        <dbReference type="ChEBI" id="CHEBI:30616"/>
    </ligand>
</feature>
<evidence type="ECO:0000256" key="3">
    <source>
        <dbReference type="ARBA" id="ARBA00022679"/>
    </source>
</evidence>
<comment type="catalytic activity">
    <reaction evidence="8">
        <text>3'-dephospho-CoA + ATP = ADP + CoA + H(+)</text>
        <dbReference type="Rhea" id="RHEA:18245"/>
        <dbReference type="ChEBI" id="CHEBI:15378"/>
        <dbReference type="ChEBI" id="CHEBI:30616"/>
        <dbReference type="ChEBI" id="CHEBI:57287"/>
        <dbReference type="ChEBI" id="CHEBI:57328"/>
        <dbReference type="ChEBI" id="CHEBI:456216"/>
        <dbReference type="EC" id="2.7.1.24"/>
    </reaction>
</comment>
<keyword evidence="4 8" id="KW-0547">Nucleotide-binding</keyword>
<dbReference type="CDD" id="cd02022">
    <property type="entry name" value="DPCK"/>
    <property type="match status" value="1"/>
</dbReference>
<comment type="function">
    <text evidence="8">Catalyzes the phosphorylation of the 3'-hydroxyl group of dephosphocoenzyme A to form coenzyme A.</text>
</comment>
<dbReference type="FunFam" id="3.40.50.300:FF:000518">
    <property type="entry name" value="Dephospho-CoA kinase"/>
    <property type="match status" value="1"/>
</dbReference>
<reference evidence="10 11" key="1">
    <citation type="submission" date="2016-03" db="EMBL/GenBank/DDBJ databases">
        <title>Photobacterium proteolyticum sp. nov. a protease producing bacterium isolated from ocean sediments of Laizhou Bay.</title>
        <authorList>
            <person name="Li Y."/>
        </authorList>
    </citation>
    <scope>NUCLEOTIDE SEQUENCE [LARGE SCALE GENOMIC DNA]</scope>
    <source>
        <strain evidence="10 11">R-40508</strain>
    </source>
</reference>
<dbReference type="GO" id="GO:0015937">
    <property type="term" value="P:coenzyme A biosynthetic process"/>
    <property type="evidence" value="ECO:0007669"/>
    <property type="project" value="UniProtKB-UniRule"/>
</dbReference>
<protein>
    <recommendedName>
        <fullName evidence="8 9">Dephospho-CoA kinase</fullName>
        <ecNumber evidence="8 9">2.7.1.24</ecNumber>
    </recommendedName>
    <alternativeName>
        <fullName evidence="8">Dephosphocoenzyme A kinase</fullName>
    </alternativeName>
</protein>